<proteinExistence type="predicted"/>
<gene>
    <name evidence="1" type="ORF">OB919_08025</name>
</gene>
<dbReference type="EMBL" id="JAOPJZ010000004">
    <property type="protein sequence ID" value="MCU4751929.1"/>
    <property type="molecule type" value="Genomic_DNA"/>
</dbReference>
<dbReference type="AlphaFoldDB" id="A0AAP3E765"/>
<name>A0AAP3E765_9EURY</name>
<comment type="caution">
    <text evidence="1">The sequence shown here is derived from an EMBL/GenBank/DDBJ whole genome shotgun (WGS) entry which is preliminary data.</text>
</comment>
<dbReference type="RefSeq" id="WP_342808199.1">
    <property type="nucleotide sequence ID" value="NZ_JAOPJZ010000004.1"/>
</dbReference>
<reference evidence="1 2" key="1">
    <citation type="submission" date="2022-09" db="EMBL/GenBank/DDBJ databases">
        <title>Enrichment on poylsaccharides allowed isolation of novel metabolic and taxonomic groups of Haloarchaea.</title>
        <authorList>
            <person name="Sorokin D.Y."/>
            <person name="Elcheninov A.G."/>
            <person name="Khizhniak T.V."/>
            <person name="Kolganova T.V."/>
            <person name="Kublanov I.V."/>
        </authorList>
    </citation>
    <scope>NUCLEOTIDE SEQUENCE [LARGE SCALE GENOMIC DNA]</scope>
    <source>
        <strain evidence="1 2">AArc-curdl1</strain>
    </source>
</reference>
<keyword evidence="2" id="KW-1185">Reference proteome</keyword>
<sequence>MTDFEIWGDVERYRSAGKESVEHLWGKIELDRRQEAKRDPWFPGEYRFEKKFADRVPDCLVYDGPVKRCIEFVAGSDQSYRAKTREALRLGCVVHWVFHIEHRDQQTAARAALEPELEGPFEFGEYDPIAGELDVGTPITFKNYAFPVERYIDFQPEEILGYRSGKAWIERRACGWDLGCVDLAGSHRRLIALTPDGRHFKSLAPKQPIEDAVWGFPTEDGVKTLIEEGRVTRLGPVGHPGDRTSR</sequence>
<evidence type="ECO:0000313" key="1">
    <source>
        <dbReference type="EMBL" id="MCU4751929.1"/>
    </source>
</evidence>
<organism evidence="1 2">
    <name type="scientific">Natronosalvus hydrolyticus</name>
    <dbReference type="NCBI Taxonomy" id="2979988"/>
    <lineage>
        <taxon>Archaea</taxon>
        <taxon>Methanobacteriati</taxon>
        <taxon>Methanobacteriota</taxon>
        <taxon>Stenosarchaea group</taxon>
        <taxon>Halobacteria</taxon>
        <taxon>Halobacteriales</taxon>
        <taxon>Natrialbaceae</taxon>
        <taxon>Natronosalvus</taxon>
    </lineage>
</organism>
<protein>
    <submittedName>
        <fullName evidence="1">Uncharacterized protein</fullName>
    </submittedName>
</protein>
<evidence type="ECO:0000313" key="2">
    <source>
        <dbReference type="Proteomes" id="UP001321047"/>
    </source>
</evidence>
<dbReference type="Proteomes" id="UP001321047">
    <property type="component" value="Unassembled WGS sequence"/>
</dbReference>
<accession>A0AAP3E765</accession>